<evidence type="ECO:0000256" key="1">
    <source>
        <dbReference type="ARBA" id="ARBA00023125"/>
    </source>
</evidence>
<sequence>MKLVNKNDQRAKISKIILLEAFENLLKKKPLNKISVTELCKEANVNRGTFYNHYLDIVDFYNDIKKDFFNIINKSVNEITTNYINKEKEIIFNILNNIYENKVISSIIIELTLNQDNLKELLNIGENKFIEYCKIHYPKKTILEYKYFYTYSSIGTLSLISSWIKHNYDINVDSLANELIKLNKATLNYLN</sequence>
<dbReference type="InterPro" id="IPR009057">
    <property type="entry name" value="Homeodomain-like_sf"/>
</dbReference>
<dbReference type="InterPro" id="IPR050624">
    <property type="entry name" value="HTH-type_Tx_Regulator"/>
</dbReference>
<dbReference type="SUPFAM" id="SSF46689">
    <property type="entry name" value="Homeodomain-like"/>
    <property type="match status" value="1"/>
</dbReference>
<dbReference type="EMBL" id="JADIMY010000061">
    <property type="protein sequence ID" value="MBO8427468.1"/>
    <property type="molecule type" value="Genomic_DNA"/>
</dbReference>
<dbReference type="PANTHER" id="PTHR43479:SF11">
    <property type="entry name" value="ACREF_ENVCD OPERON REPRESSOR-RELATED"/>
    <property type="match status" value="1"/>
</dbReference>
<gene>
    <name evidence="4" type="ORF">IAC58_02775</name>
</gene>
<organism evidence="4 5">
    <name type="scientific">Candidatus Onthovivens merdipullorum</name>
    <dbReference type="NCBI Taxonomy" id="2840889"/>
    <lineage>
        <taxon>Bacteria</taxon>
        <taxon>Bacillati</taxon>
        <taxon>Bacillota</taxon>
        <taxon>Bacilli</taxon>
        <taxon>Bacillales</taxon>
        <taxon>Candidatus Onthovivens</taxon>
    </lineage>
</organism>
<accession>A0A9D9DIN2</accession>
<evidence type="ECO:0000259" key="3">
    <source>
        <dbReference type="PROSITE" id="PS50977"/>
    </source>
</evidence>
<dbReference type="Gene3D" id="1.10.357.10">
    <property type="entry name" value="Tetracycline Repressor, domain 2"/>
    <property type="match status" value="1"/>
</dbReference>
<reference evidence="4" key="2">
    <citation type="journal article" date="2021" name="PeerJ">
        <title>Extensive microbial diversity within the chicken gut microbiome revealed by metagenomics and culture.</title>
        <authorList>
            <person name="Gilroy R."/>
            <person name="Ravi A."/>
            <person name="Getino M."/>
            <person name="Pursley I."/>
            <person name="Horton D.L."/>
            <person name="Alikhan N.F."/>
            <person name="Baker D."/>
            <person name="Gharbi K."/>
            <person name="Hall N."/>
            <person name="Watson M."/>
            <person name="Adriaenssens E.M."/>
            <person name="Foster-Nyarko E."/>
            <person name="Jarju S."/>
            <person name="Secka A."/>
            <person name="Antonio M."/>
            <person name="Oren A."/>
            <person name="Chaudhuri R.R."/>
            <person name="La Ragione R."/>
            <person name="Hildebrand F."/>
            <person name="Pallen M.J."/>
        </authorList>
    </citation>
    <scope>NUCLEOTIDE SEQUENCE</scope>
    <source>
        <strain evidence="4">11159</strain>
    </source>
</reference>
<dbReference type="InterPro" id="IPR001647">
    <property type="entry name" value="HTH_TetR"/>
</dbReference>
<reference evidence="4" key="1">
    <citation type="submission" date="2020-10" db="EMBL/GenBank/DDBJ databases">
        <authorList>
            <person name="Gilroy R."/>
        </authorList>
    </citation>
    <scope>NUCLEOTIDE SEQUENCE</scope>
    <source>
        <strain evidence="4">11159</strain>
    </source>
</reference>
<feature type="domain" description="HTH tetR-type" evidence="3">
    <location>
        <begin position="12"/>
        <end position="72"/>
    </location>
</feature>
<dbReference type="PROSITE" id="PS50977">
    <property type="entry name" value="HTH_TETR_2"/>
    <property type="match status" value="1"/>
</dbReference>
<keyword evidence="1 2" id="KW-0238">DNA-binding</keyword>
<feature type="DNA-binding region" description="H-T-H motif" evidence="2">
    <location>
        <begin position="35"/>
        <end position="54"/>
    </location>
</feature>
<dbReference type="Proteomes" id="UP000823613">
    <property type="component" value="Unassembled WGS sequence"/>
</dbReference>
<comment type="caution">
    <text evidence="4">The sequence shown here is derived from an EMBL/GenBank/DDBJ whole genome shotgun (WGS) entry which is preliminary data.</text>
</comment>
<dbReference type="PANTHER" id="PTHR43479">
    <property type="entry name" value="ACREF/ENVCD OPERON REPRESSOR-RELATED"/>
    <property type="match status" value="1"/>
</dbReference>
<proteinExistence type="predicted"/>
<evidence type="ECO:0000313" key="4">
    <source>
        <dbReference type="EMBL" id="MBO8427468.1"/>
    </source>
</evidence>
<dbReference type="AlphaFoldDB" id="A0A9D9DIN2"/>
<evidence type="ECO:0000256" key="2">
    <source>
        <dbReference type="PROSITE-ProRule" id="PRU00335"/>
    </source>
</evidence>
<name>A0A9D9DIN2_9BACL</name>
<evidence type="ECO:0000313" key="5">
    <source>
        <dbReference type="Proteomes" id="UP000823613"/>
    </source>
</evidence>
<protein>
    <submittedName>
        <fullName evidence="4">TetR/AcrR family transcriptional regulator</fullName>
    </submittedName>
</protein>
<dbReference type="GO" id="GO:0003677">
    <property type="term" value="F:DNA binding"/>
    <property type="evidence" value="ECO:0007669"/>
    <property type="project" value="UniProtKB-UniRule"/>
</dbReference>